<name>A0A9I9EES4_CUCME</name>
<sequence>MVNPKELESFKELGRGKFGEMLTVKEMGARRLEVMLGVQDIEKTSKDKALSSQNQATKRLGKNACRRDELVTMLKEVSNAVSKNAWAFCWGLERKLGLLVNFKERKISHKLKNMTNMKVPSSVTPLTHLLLGFDPHFFKVVFADALERQKNFEYEANGLMMLLGDLRSIWLKSRRFYPFAWSSPTI</sequence>
<proteinExistence type="predicted"/>
<organism evidence="1">
    <name type="scientific">Cucumis melo</name>
    <name type="common">Muskmelon</name>
    <dbReference type="NCBI Taxonomy" id="3656"/>
    <lineage>
        <taxon>Eukaryota</taxon>
        <taxon>Viridiplantae</taxon>
        <taxon>Streptophyta</taxon>
        <taxon>Embryophyta</taxon>
        <taxon>Tracheophyta</taxon>
        <taxon>Spermatophyta</taxon>
        <taxon>Magnoliopsida</taxon>
        <taxon>eudicotyledons</taxon>
        <taxon>Gunneridae</taxon>
        <taxon>Pentapetalae</taxon>
        <taxon>rosids</taxon>
        <taxon>fabids</taxon>
        <taxon>Cucurbitales</taxon>
        <taxon>Cucurbitaceae</taxon>
        <taxon>Benincaseae</taxon>
        <taxon>Cucumis</taxon>
    </lineage>
</organism>
<accession>A0A9I9EES4</accession>
<reference evidence="1" key="1">
    <citation type="submission" date="2023-03" db="UniProtKB">
        <authorList>
            <consortium name="EnsemblPlants"/>
        </authorList>
    </citation>
    <scope>IDENTIFICATION</scope>
</reference>
<dbReference type="EnsemblPlants" id="MELO3C032754.2.1">
    <property type="protein sequence ID" value="MELO3C032754.2.1"/>
    <property type="gene ID" value="MELO3C032754.2"/>
</dbReference>
<protein>
    <submittedName>
        <fullName evidence="1">Uncharacterized protein</fullName>
    </submittedName>
</protein>
<evidence type="ECO:0000313" key="1">
    <source>
        <dbReference type="EnsemblPlants" id="MELO3C032754.2.1"/>
    </source>
</evidence>
<dbReference type="AlphaFoldDB" id="A0A9I9EES4"/>
<dbReference type="Gramene" id="MELO3C032754.2.1">
    <property type="protein sequence ID" value="MELO3C032754.2.1"/>
    <property type="gene ID" value="MELO3C032754.2"/>
</dbReference>